<feature type="transmembrane region" description="Helical" evidence="2">
    <location>
        <begin position="31"/>
        <end position="53"/>
    </location>
</feature>
<feature type="compositionally biased region" description="Polar residues" evidence="1">
    <location>
        <begin position="184"/>
        <end position="198"/>
    </location>
</feature>
<accession>A0A8J5JW58</accession>
<keyword evidence="2" id="KW-0812">Transmembrane</keyword>
<sequence length="221" mass="23843">MNKYFEMMLVVMMGLGPIAVVITLMHSYGPLAVGCSLIFGGTYLTLVVLGLSFRKCAIISDLQSNEEQLQDSQGDCPPSYEVVTAKPPPYYLLYANDPGLQEDAMGDVASSPTTDYQPVQVHYHDKNMMRGFTWTKTECEVSPPSYSEAVSPTTGRCVPFFSLPPSVTSPSWPTSGTTSPSSSANENTYPSHPPNENTDPIPPSEPVASIPLSASTTHLPT</sequence>
<dbReference type="AlphaFoldDB" id="A0A8J5JW58"/>
<evidence type="ECO:0000256" key="1">
    <source>
        <dbReference type="SAM" id="MobiDB-lite"/>
    </source>
</evidence>
<feature type="compositionally biased region" description="Polar residues" evidence="1">
    <location>
        <begin position="212"/>
        <end position="221"/>
    </location>
</feature>
<proteinExistence type="predicted"/>
<evidence type="ECO:0000256" key="2">
    <source>
        <dbReference type="SAM" id="Phobius"/>
    </source>
</evidence>
<organism evidence="3 4">
    <name type="scientific">Homarus americanus</name>
    <name type="common">American lobster</name>
    <dbReference type="NCBI Taxonomy" id="6706"/>
    <lineage>
        <taxon>Eukaryota</taxon>
        <taxon>Metazoa</taxon>
        <taxon>Ecdysozoa</taxon>
        <taxon>Arthropoda</taxon>
        <taxon>Crustacea</taxon>
        <taxon>Multicrustacea</taxon>
        <taxon>Malacostraca</taxon>
        <taxon>Eumalacostraca</taxon>
        <taxon>Eucarida</taxon>
        <taxon>Decapoda</taxon>
        <taxon>Pleocyemata</taxon>
        <taxon>Astacidea</taxon>
        <taxon>Nephropoidea</taxon>
        <taxon>Nephropidae</taxon>
        <taxon>Homarus</taxon>
    </lineage>
</organism>
<comment type="caution">
    <text evidence="3">The sequence shown here is derived from an EMBL/GenBank/DDBJ whole genome shotgun (WGS) entry which is preliminary data.</text>
</comment>
<protein>
    <submittedName>
        <fullName evidence="3">Uncharacterized protein</fullName>
    </submittedName>
</protein>
<dbReference type="PROSITE" id="PS51257">
    <property type="entry name" value="PROKAR_LIPOPROTEIN"/>
    <property type="match status" value="1"/>
</dbReference>
<gene>
    <name evidence="3" type="ORF">Hamer_G001644</name>
</gene>
<feature type="region of interest" description="Disordered" evidence="1">
    <location>
        <begin position="167"/>
        <end position="221"/>
    </location>
</feature>
<keyword evidence="2" id="KW-1133">Transmembrane helix</keyword>
<keyword evidence="4" id="KW-1185">Reference proteome</keyword>
<feature type="transmembrane region" description="Helical" evidence="2">
    <location>
        <begin position="7"/>
        <end position="25"/>
    </location>
</feature>
<dbReference type="EMBL" id="JAHLQT010031306">
    <property type="protein sequence ID" value="KAG7160404.1"/>
    <property type="molecule type" value="Genomic_DNA"/>
</dbReference>
<evidence type="ECO:0000313" key="4">
    <source>
        <dbReference type="Proteomes" id="UP000747542"/>
    </source>
</evidence>
<keyword evidence="2" id="KW-0472">Membrane</keyword>
<feature type="compositionally biased region" description="Low complexity" evidence="1">
    <location>
        <begin position="167"/>
        <end position="183"/>
    </location>
</feature>
<evidence type="ECO:0000313" key="3">
    <source>
        <dbReference type="EMBL" id="KAG7160404.1"/>
    </source>
</evidence>
<dbReference type="Proteomes" id="UP000747542">
    <property type="component" value="Unassembled WGS sequence"/>
</dbReference>
<reference evidence="3" key="1">
    <citation type="journal article" date="2021" name="Sci. Adv.">
        <title>The American lobster genome reveals insights on longevity, neural, and immune adaptations.</title>
        <authorList>
            <person name="Polinski J.M."/>
            <person name="Zimin A.V."/>
            <person name="Clark K.F."/>
            <person name="Kohn A.B."/>
            <person name="Sadowski N."/>
            <person name="Timp W."/>
            <person name="Ptitsyn A."/>
            <person name="Khanna P."/>
            <person name="Romanova D.Y."/>
            <person name="Williams P."/>
            <person name="Greenwood S.J."/>
            <person name="Moroz L.L."/>
            <person name="Walt D.R."/>
            <person name="Bodnar A.G."/>
        </authorList>
    </citation>
    <scope>NUCLEOTIDE SEQUENCE</scope>
    <source>
        <strain evidence="3">GMGI-L3</strain>
    </source>
</reference>
<name>A0A8J5JW58_HOMAM</name>
<dbReference type="OrthoDB" id="6365851at2759"/>